<reference evidence="2" key="1">
    <citation type="submission" date="2016-03" db="EMBL/GenBank/DDBJ databases">
        <title>Mechanisms controlling the formation of the plant cell surface in tip-growing cells are functionally conserved among land plants.</title>
        <authorList>
            <person name="Honkanen S."/>
            <person name="Jones V.A."/>
            <person name="Morieri G."/>
            <person name="Champion C."/>
            <person name="Hetherington A.J."/>
            <person name="Kelly S."/>
            <person name="Saint-Marcoux D."/>
            <person name="Proust H."/>
            <person name="Prescott H."/>
            <person name="Dolan L."/>
        </authorList>
    </citation>
    <scope>NUCLEOTIDE SEQUENCE [LARGE SCALE GENOMIC DNA]</scope>
    <source>
        <tissue evidence="2">Whole gametophyte</tissue>
    </source>
</reference>
<dbReference type="EMBL" id="LVLJ01003973">
    <property type="protein sequence ID" value="OAE18943.1"/>
    <property type="molecule type" value="Genomic_DNA"/>
</dbReference>
<gene>
    <name evidence="2" type="ORF">AXG93_1976s1500</name>
</gene>
<sequence length="454" mass="51158">MTSSSSTREVPSPRDVVPECGEVRVQRDRLAVSSSARWNSLSRSSVISPISLQSSPSAEEDPVALEEVAAKAVEDVEAAESEPQKVASPRTSIGTVILETDEAQSPDLSAVDVLCMQVLPLLQYLDRKREKYAKGSTIKSYVEVVCSRTRAKVAVTAEVAAKKRRSQLTESKYQALHRRLAEEVEKQRTLEKSLEASRTAYDAEALRVDELVATVEKKEWEYTIELAAREKKLAKYKTARVLDLELIEKQEAQCSELRTQRLQAEEQLCELEARLTEAEGKNRHLSEETREALTARVERCLRGYVLWQIKSHNELWLREIEHCAAELIARSGRRHRRLSKKLESYLTRSRDAVANLEVTVLVVRNKVVQGIGLGVFSQFSVLNFGTLYSLRVLSTGSMVADIFEIGVQKDESVISMVEDIFEIGVQKDESVILAVLWVFGSIAFEWNWIEDVMA</sequence>
<evidence type="ECO:0000313" key="3">
    <source>
        <dbReference type="Proteomes" id="UP000077202"/>
    </source>
</evidence>
<protein>
    <submittedName>
        <fullName evidence="2">Uncharacterized protein</fullName>
    </submittedName>
</protein>
<evidence type="ECO:0000313" key="2">
    <source>
        <dbReference type="EMBL" id="OAE18943.1"/>
    </source>
</evidence>
<feature type="region of interest" description="Disordered" evidence="1">
    <location>
        <begin position="1"/>
        <end position="21"/>
    </location>
</feature>
<accession>A0A176VER1</accession>
<organism evidence="2 3">
    <name type="scientific">Marchantia polymorpha subsp. ruderalis</name>
    <dbReference type="NCBI Taxonomy" id="1480154"/>
    <lineage>
        <taxon>Eukaryota</taxon>
        <taxon>Viridiplantae</taxon>
        <taxon>Streptophyta</taxon>
        <taxon>Embryophyta</taxon>
        <taxon>Marchantiophyta</taxon>
        <taxon>Marchantiopsida</taxon>
        <taxon>Marchantiidae</taxon>
        <taxon>Marchantiales</taxon>
        <taxon>Marchantiaceae</taxon>
        <taxon>Marchantia</taxon>
    </lineage>
</organism>
<proteinExistence type="predicted"/>
<comment type="caution">
    <text evidence="2">The sequence shown here is derived from an EMBL/GenBank/DDBJ whole genome shotgun (WGS) entry which is preliminary data.</text>
</comment>
<dbReference type="AlphaFoldDB" id="A0A176VER1"/>
<dbReference type="Proteomes" id="UP000077202">
    <property type="component" value="Unassembled WGS sequence"/>
</dbReference>
<name>A0A176VER1_MARPO</name>
<keyword evidence="3" id="KW-1185">Reference proteome</keyword>
<evidence type="ECO:0000256" key="1">
    <source>
        <dbReference type="SAM" id="MobiDB-lite"/>
    </source>
</evidence>